<dbReference type="EMBL" id="CAFBLZ010000022">
    <property type="protein sequence ID" value="CAB4883969.1"/>
    <property type="molecule type" value="Genomic_DNA"/>
</dbReference>
<sequence>MRRLVAQAISILVIAVPSPTHAVVGKSIAFQAEVWADNWFALYVNGKKVGEDSVPITTEKSFNSEKIKFSATYPLTIAVIAKDFTENASGLEYIGKSNQQIGDAGIILQIREVVSDRVIAKTAHDWRVLAVSKAPLNPECVTSTNPSNDCKSSNTKMPSAWSSPSYKDTSWKFATEFSKETVGVKDGYFDFTWTPSASLIWSSDLKLDNIILLRKVIKAAPTVATSKSLMLSSPDFKDGGALPKDFTCDGNGISPSFSWSNVPANAQSLVLIMDTIPGPLRPGEVEVEKHFYFTVFNIPKTATAISAGATNIGTLGQNFQGKTLGYAPPCSQGSGSKKYSTYLYALTSKLTISPQDATEGNLLNAMTGYVISSAQLDVFYSRA</sequence>
<name>A0A6J7EV21_9ZZZZ</name>
<dbReference type="AlphaFoldDB" id="A0A6J7EV21"/>
<dbReference type="InterPro" id="IPR036610">
    <property type="entry name" value="PEBP-like_sf"/>
</dbReference>
<dbReference type="PANTHER" id="PTHR30289">
    <property type="entry name" value="UNCHARACTERIZED PROTEIN YBCL-RELATED"/>
    <property type="match status" value="1"/>
</dbReference>
<dbReference type="PANTHER" id="PTHR30289:SF1">
    <property type="entry name" value="PEBP (PHOSPHATIDYLETHANOLAMINE-BINDING PROTEIN) FAMILY PROTEIN"/>
    <property type="match status" value="1"/>
</dbReference>
<dbReference type="CDD" id="cd00865">
    <property type="entry name" value="PEBP_bact_arch"/>
    <property type="match status" value="1"/>
</dbReference>
<dbReference type="InterPro" id="IPR008914">
    <property type="entry name" value="PEBP"/>
</dbReference>
<dbReference type="Gene3D" id="2.60.120.260">
    <property type="entry name" value="Galactose-binding domain-like"/>
    <property type="match status" value="1"/>
</dbReference>
<accession>A0A6J7EV21</accession>
<dbReference type="Pfam" id="PF01161">
    <property type="entry name" value="PBP"/>
    <property type="match status" value="1"/>
</dbReference>
<dbReference type="SUPFAM" id="SSF49777">
    <property type="entry name" value="PEBP-like"/>
    <property type="match status" value="1"/>
</dbReference>
<organism evidence="1">
    <name type="scientific">freshwater metagenome</name>
    <dbReference type="NCBI Taxonomy" id="449393"/>
    <lineage>
        <taxon>unclassified sequences</taxon>
        <taxon>metagenomes</taxon>
        <taxon>ecological metagenomes</taxon>
    </lineage>
</organism>
<gene>
    <name evidence="1" type="ORF">UFOPK3482_00398</name>
</gene>
<dbReference type="InterPro" id="IPR005247">
    <property type="entry name" value="YbhB_YbcL/LppC-like"/>
</dbReference>
<dbReference type="Gene3D" id="3.90.280.10">
    <property type="entry name" value="PEBP-like"/>
    <property type="match status" value="1"/>
</dbReference>
<protein>
    <submittedName>
        <fullName evidence="1">Unannotated protein</fullName>
    </submittedName>
</protein>
<evidence type="ECO:0000313" key="1">
    <source>
        <dbReference type="EMBL" id="CAB4883969.1"/>
    </source>
</evidence>
<proteinExistence type="predicted"/>
<reference evidence="1" key="1">
    <citation type="submission" date="2020-05" db="EMBL/GenBank/DDBJ databases">
        <authorList>
            <person name="Chiriac C."/>
            <person name="Salcher M."/>
            <person name="Ghai R."/>
            <person name="Kavagutti S V."/>
        </authorList>
    </citation>
    <scope>NUCLEOTIDE SEQUENCE</scope>
</reference>